<dbReference type="InterPro" id="IPR020846">
    <property type="entry name" value="MFS_dom"/>
</dbReference>
<dbReference type="Proteomes" id="UP000462865">
    <property type="component" value="Unassembled WGS sequence"/>
</dbReference>
<evidence type="ECO:0000256" key="4">
    <source>
        <dbReference type="ARBA" id="ARBA00022692"/>
    </source>
</evidence>
<keyword evidence="3" id="KW-1003">Cell membrane</keyword>
<evidence type="ECO:0000256" key="7">
    <source>
        <dbReference type="SAM" id="Phobius"/>
    </source>
</evidence>
<reference evidence="10" key="3">
    <citation type="journal article" date="2019" name="Microbiol. Resour. Announc.">
        <title>Draft Genome Sequences of Type Strains of Gordonibacter faecihominis, Paraeggerthella hongkongensis, Parvibacter caecicola,Slackia equolifaciens, Slackia faecicanis, and Slackia isoflavoniconvertens.</title>
        <authorList>
            <person name="Danylec N."/>
            <person name="Stoll D.A."/>
            <person name="Dotsch A."/>
            <person name="Huch M."/>
        </authorList>
    </citation>
    <scope>NUCLEOTIDE SEQUENCE</scope>
    <source>
        <strain evidence="10">DSM 27213</strain>
    </source>
</reference>
<dbReference type="AlphaFoldDB" id="A0A423UMX9"/>
<organism evidence="10 11">
    <name type="scientific">Gordonibacter urolithinfaciens</name>
    <dbReference type="NCBI Taxonomy" id="1335613"/>
    <lineage>
        <taxon>Bacteria</taxon>
        <taxon>Bacillati</taxon>
        <taxon>Actinomycetota</taxon>
        <taxon>Coriobacteriia</taxon>
        <taxon>Eggerthellales</taxon>
        <taxon>Eggerthellaceae</taxon>
        <taxon>Gordonibacter</taxon>
    </lineage>
</organism>
<feature type="transmembrane region" description="Helical" evidence="7">
    <location>
        <begin position="185"/>
        <end position="204"/>
    </location>
</feature>
<dbReference type="InterPro" id="IPR036259">
    <property type="entry name" value="MFS_trans_sf"/>
</dbReference>
<dbReference type="RefSeq" id="WP_096227792.1">
    <property type="nucleotide sequence ID" value="NZ_CP168029.1"/>
</dbReference>
<proteinExistence type="predicted"/>
<evidence type="ECO:0000256" key="2">
    <source>
        <dbReference type="ARBA" id="ARBA00022448"/>
    </source>
</evidence>
<comment type="caution">
    <text evidence="10">The sequence shown here is derived from an EMBL/GenBank/DDBJ whole genome shotgun (WGS) entry which is preliminary data.</text>
</comment>
<keyword evidence="2" id="KW-0813">Transport</keyword>
<accession>A0A423UMX9</accession>
<reference evidence="11" key="1">
    <citation type="submission" date="2018-05" db="EMBL/GenBank/DDBJ databases">
        <title>Genome Sequencing of selected type strains of the family Eggerthellaceae.</title>
        <authorList>
            <person name="Danylec N."/>
            <person name="Stoll D.A."/>
            <person name="Doetsch A."/>
            <person name="Huch M."/>
        </authorList>
    </citation>
    <scope>NUCLEOTIDE SEQUENCE [LARGE SCALE GENOMIC DNA]</scope>
    <source>
        <strain evidence="11">DSM 27213</strain>
    </source>
</reference>
<dbReference type="PROSITE" id="PS50850">
    <property type="entry name" value="MFS"/>
    <property type="match status" value="1"/>
</dbReference>
<name>A0A423UMX9_9ACTN</name>
<dbReference type="Gene3D" id="1.20.1250.20">
    <property type="entry name" value="MFS general substrate transporter like domains"/>
    <property type="match status" value="2"/>
</dbReference>
<feature type="transmembrane region" description="Helical" evidence="7">
    <location>
        <begin position="289"/>
        <end position="311"/>
    </location>
</feature>
<feature type="transmembrane region" description="Helical" evidence="7">
    <location>
        <begin position="550"/>
        <end position="569"/>
    </location>
</feature>
<protein>
    <submittedName>
        <fullName evidence="10">MFS transporter</fullName>
    </submittedName>
</protein>
<reference evidence="9 12" key="4">
    <citation type="journal article" date="2019" name="Nat. Med.">
        <title>A library of human gut bacterial isolates paired with longitudinal multiomics data enables mechanistic microbiome research.</title>
        <authorList>
            <person name="Poyet M."/>
            <person name="Groussin M."/>
            <person name="Gibbons S.M."/>
            <person name="Avila-Pacheco J."/>
            <person name="Jiang X."/>
            <person name="Kearney S.M."/>
            <person name="Perrotta A.R."/>
            <person name="Berdy B."/>
            <person name="Zhao S."/>
            <person name="Lieberman T.D."/>
            <person name="Swanson P.K."/>
            <person name="Smith M."/>
            <person name="Roesemann S."/>
            <person name="Alexander J.E."/>
            <person name="Rich S.A."/>
            <person name="Livny J."/>
            <person name="Vlamakis H."/>
            <person name="Clish C."/>
            <person name="Bullock K."/>
            <person name="Deik A."/>
            <person name="Scott J."/>
            <person name="Pierce K.A."/>
            <person name="Xavier R.J."/>
            <person name="Alm E.J."/>
        </authorList>
    </citation>
    <scope>NUCLEOTIDE SEQUENCE [LARGE SCALE GENOMIC DNA]</scope>
    <source>
        <strain evidence="9 12">BIOML-A1</strain>
    </source>
</reference>
<dbReference type="InterPro" id="IPR011701">
    <property type="entry name" value="MFS"/>
</dbReference>
<dbReference type="PANTHER" id="PTHR42718:SF46">
    <property type="entry name" value="BLR6921 PROTEIN"/>
    <property type="match status" value="1"/>
</dbReference>
<reference evidence="10" key="2">
    <citation type="journal article" date="2019" name="Int. J. Syst. Evol. Microbiol.">
        <title>Gordonibacter faecihominis is a later heterotypic synonym of Gordonibacter urolithinfaciens.</title>
        <authorList>
            <person name="Danylec N."/>
            <person name="Stoll D.A."/>
            <person name="Huch M."/>
        </authorList>
    </citation>
    <scope>NUCLEOTIDE SEQUENCE</scope>
    <source>
        <strain evidence="10">DSM 27213</strain>
    </source>
</reference>
<comment type="subcellular location">
    <subcellularLocation>
        <location evidence="1">Cell membrane</location>
        <topology evidence="1">Multi-pass membrane protein</topology>
    </subcellularLocation>
</comment>
<evidence type="ECO:0000256" key="3">
    <source>
        <dbReference type="ARBA" id="ARBA00022475"/>
    </source>
</evidence>
<dbReference type="EMBL" id="QIBW01000002">
    <property type="protein sequence ID" value="ROT91523.1"/>
    <property type="molecule type" value="Genomic_DNA"/>
</dbReference>
<feature type="transmembrane region" description="Helical" evidence="7">
    <location>
        <begin position="253"/>
        <end position="269"/>
    </location>
</feature>
<dbReference type="CDD" id="cd17321">
    <property type="entry name" value="MFS_MMR_MDR_like"/>
    <property type="match status" value="1"/>
</dbReference>
<dbReference type="Proteomes" id="UP000285258">
    <property type="component" value="Unassembled WGS sequence"/>
</dbReference>
<dbReference type="GO" id="GO:0005886">
    <property type="term" value="C:plasma membrane"/>
    <property type="evidence" value="ECO:0007669"/>
    <property type="project" value="UniProtKB-SubCell"/>
</dbReference>
<evidence type="ECO:0000256" key="1">
    <source>
        <dbReference type="ARBA" id="ARBA00004651"/>
    </source>
</evidence>
<evidence type="ECO:0000313" key="11">
    <source>
        <dbReference type="Proteomes" id="UP000285258"/>
    </source>
</evidence>
<sequence>MGSSAASPSPSRTVRAGHGKGFVLIAAVYLLGLFIGALDTGIVTPARTVIQGDLGITDQMSVWIITIYTLAYAAAIPVMGKLADRSGRKRIYLVSIALFGAGSLLCGLAQDVGSFWMLLGARAVQAIGGGGIVPVATAEFGTTFPPEKRGLALGLVGGVYGIANIFGASAGSLILSLFGQTNWQFIFYVNVPICAVIVAAGVFVLPNTRAEEVKPIDGLGIAVLVTMVLSLLYGLKNLDFFNVGASLVSTDVWPFLLAFVVLLPLFVLIERRAADPVLNLSYFRNRDILVTLVLSVITGVILMGIIFIPQFAENVLKLPSGSGGYVVIVLAAFAGVGAPVSGKLIDRFGVKAVLAFGLAASAAGALFLALVATRFANLATLIVSLVAIGIGMGFTIGTPLNYMMLAKTKESESNSALATLSLVRSVGTAVAPAVLVAFIAHAGMAVPDRIMGVLPDVPNGPSMAQLASGEGGGAGLPPDLQQLMENSDVTTIVGSVKTLAKTEIAQAATAAGMPSEAVDAAEDQYLAAIDERAGTIEDTFQSTLDEGFRGAFLLVGACSLIGLALLALYREDSGSHGRGSGESAEARRGR</sequence>
<feature type="transmembrane region" description="Helical" evidence="7">
    <location>
        <begin position="378"/>
        <end position="402"/>
    </location>
</feature>
<evidence type="ECO:0000313" key="12">
    <source>
        <dbReference type="Proteomes" id="UP000462865"/>
    </source>
</evidence>
<keyword evidence="5 7" id="KW-1133">Transmembrane helix</keyword>
<evidence type="ECO:0000313" key="10">
    <source>
        <dbReference type="EMBL" id="ROT91523.1"/>
    </source>
</evidence>
<evidence type="ECO:0000256" key="5">
    <source>
        <dbReference type="ARBA" id="ARBA00022989"/>
    </source>
</evidence>
<gene>
    <name evidence="10" type="ORF">DMP12_02420</name>
    <name evidence="9" type="ORF">GKG38_01935</name>
</gene>
<dbReference type="Pfam" id="PF07690">
    <property type="entry name" value="MFS_1"/>
    <property type="match status" value="1"/>
</dbReference>
<feature type="transmembrane region" description="Helical" evidence="7">
    <location>
        <begin position="21"/>
        <end position="42"/>
    </location>
</feature>
<feature type="transmembrane region" description="Helical" evidence="7">
    <location>
        <begin position="62"/>
        <end position="79"/>
    </location>
</feature>
<feature type="domain" description="Major facilitator superfamily (MFS) profile" evidence="8">
    <location>
        <begin position="25"/>
        <end position="574"/>
    </location>
</feature>
<dbReference type="GO" id="GO:0022857">
    <property type="term" value="F:transmembrane transporter activity"/>
    <property type="evidence" value="ECO:0007669"/>
    <property type="project" value="InterPro"/>
</dbReference>
<dbReference type="EMBL" id="WKZA01000004">
    <property type="protein sequence ID" value="MSA93849.1"/>
    <property type="molecule type" value="Genomic_DNA"/>
</dbReference>
<evidence type="ECO:0000256" key="6">
    <source>
        <dbReference type="ARBA" id="ARBA00023136"/>
    </source>
</evidence>
<keyword evidence="6 7" id="KW-0472">Membrane</keyword>
<feature type="transmembrane region" description="Helical" evidence="7">
    <location>
        <begin position="116"/>
        <end position="138"/>
    </location>
</feature>
<dbReference type="SUPFAM" id="SSF103473">
    <property type="entry name" value="MFS general substrate transporter"/>
    <property type="match status" value="1"/>
</dbReference>
<evidence type="ECO:0000313" key="9">
    <source>
        <dbReference type="EMBL" id="MSA93849.1"/>
    </source>
</evidence>
<keyword evidence="4 7" id="KW-0812">Transmembrane</keyword>
<feature type="transmembrane region" description="Helical" evidence="7">
    <location>
        <begin position="150"/>
        <end position="179"/>
    </location>
</feature>
<feature type="transmembrane region" description="Helical" evidence="7">
    <location>
        <begin position="422"/>
        <end position="446"/>
    </location>
</feature>
<dbReference type="PANTHER" id="PTHR42718">
    <property type="entry name" value="MAJOR FACILITATOR SUPERFAMILY MULTIDRUG TRANSPORTER MFSC"/>
    <property type="match status" value="1"/>
</dbReference>
<feature type="transmembrane region" description="Helical" evidence="7">
    <location>
        <begin position="323"/>
        <end position="340"/>
    </location>
</feature>
<evidence type="ECO:0000259" key="8">
    <source>
        <dbReference type="PROSITE" id="PS50850"/>
    </source>
</evidence>
<feature type="transmembrane region" description="Helical" evidence="7">
    <location>
        <begin position="216"/>
        <end position="233"/>
    </location>
</feature>
<feature type="transmembrane region" description="Helical" evidence="7">
    <location>
        <begin position="352"/>
        <end position="372"/>
    </location>
</feature>
<feature type="transmembrane region" description="Helical" evidence="7">
    <location>
        <begin position="91"/>
        <end position="110"/>
    </location>
</feature>